<protein>
    <submittedName>
        <fullName evidence="1">Uncharacterized protein</fullName>
    </submittedName>
</protein>
<accession>J9FYJ0</accession>
<evidence type="ECO:0000313" key="1">
    <source>
        <dbReference type="EMBL" id="EJW94602.1"/>
    </source>
</evidence>
<dbReference type="EMBL" id="AMCI01006282">
    <property type="protein sequence ID" value="EJW94602.1"/>
    <property type="molecule type" value="Genomic_DNA"/>
</dbReference>
<comment type="caution">
    <text evidence="1">The sequence shown here is derived from an EMBL/GenBank/DDBJ whole genome shotgun (WGS) entry which is preliminary data.</text>
</comment>
<organism evidence="1">
    <name type="scientific">gut metagenome</name>
    <dbReference type="NCBI Taxonomy" id="749906"/>
    <lineage>
        <taxon>unclassified sequences</taxon>
        <taxon>metagenomes</taxon>
        <taxon>organismal metagenomes</taxon>
    </lineage>
</organism>
<proteinExistence type="predicted"/>
<gene>
    <name evidence="1" type="ORF">EVA_17291</name>
</gene>
<dbReference type="AlphaFoldDB" id="J9FYJ0"/>
<sequence length="37" mass="4122">MLLSKNSVSREILNYLKTLRGNKAVNGILLIVQHVSV</sequence>
<reference evidence="1" key="1">
    <citation type="journal article" date="2012" name="PLoS ONE">
        <title>Gene sets for utilization of primary and secondary nutrition supplies in the distal gut of endangered iberian lynx.</title>
        <authorList>
            <person name="Alcaide M."/>
            <person name="Messina E."/>
            <person name="Richter M."/>
            <person name="Bargiela R."/>
            <person name="Peplies J."/>
            <person name="Huws S.A."/>
            <person name="Newbold C.J."/>
            <person name="Golyshin P.N."/>
            <person name="Simon M.A."/>
            <person name="Lopez G."/>
            <person name="Yakimov M.M."/>
            <person name="Ferrer M."/>
        </authorList>
    </citation>
    <scope>NUCLEOTIDE SEQUENCE</scope>
</reference>
<name>J9FYJ0_9ZZZZ</name>